<reference evidence="1 2" key="1">
    <citation type="journal article" date="2015" name="PLoS Negl. Trop. Dis.">
        <title>Distribution of Plasmids in Distinct Leptospira Pathogenic Species.</title>
        <authorList>
            <person name="Wang Y."/>
            <person name="Zhuang X."/>
            <person name="Zhong Y."/>
            <person name="Zhang C."/>
            <person name="Zhang Y."/>
            <person name="Zeng L."/>
            <person name="Zhu Y."/>
            <person name="He P."/>
            <person name="Dong K."/>
            <person name="Pal U."/>
            <person name="Guo X."/>
            <person name="Qin J."/>
        </authorList>
    </citation>
    <scope>NUCLEOTIDE SEQUENCE [LARGE SCALE GENOMIC DNA]</scope>
    <source>
        <strain evidence="1 2">56604</strain>
    </source>
</reference>
<evidence type="ECO:0000313" key="1">
    <source>
        <dbReference type="EMBL" id="ALO26175.1"/>
    </source>
</evidence>
<accession>A0A0S2IRA0</accession>
<protein>
    <submittedName>
        <fullName evidence="1">Uncharacterized protein</fullName>
    </submittedName>
</protein>
<sequence length="213" mass="24806">MILLYTIIMFMIPENQIPETKNPIELVEFLSKEIENPSFDEWLSELANKAIENDKFVWSFLYQVMRNADSGRLSWGYHKRLLSGVFQILSRIGDNRAYRIMINYVKSLDRQIPIGALELIADLLPSFSEVDLDEILKIATNQDPLKSAFGILALFQLIVQGKIPFEKTEMTKEFLKNYKNYVYYLDSVVEQSLDYLKAQEEPNLLTFFNEIAV</sequence>
<dbReference type="AlphaFoldDB" id="A0A0S2IRA0"/>
<name>A0A0S2IRA0_LEPBO</name>
<gene>
    <name evidence="1" type="ORF">LBBP_01898</name>
</gene>
<dbReference type="PATRIC" id="fig|280505.15.peg.1861"/>
<proteinExistence type="predicted"/>
<organism evidence="1">
    <name type="scientific">Leptospira borgpetersenii serovar Ballum</name>
    <dbReference type="NCBI Taxonomy" id="280505"/>
    <lineage>
        <taxon>Bacteria</taxon>
        <taxon>Pseudomonadati</taxon>
        <taxon>Spirochaetota</taxon>
        <taxon>Spirochaetia</taxon>
        <taxon>Leptospirales</taxon>
        <taxon>Leptospiraceae</taxon>
        <taxon>Leptospira</taxon>
    </lineage>
</organism>
<evidence type="ECO:0000313" key="2">
    <source>
        <dbReference type="Proteomes" id="UP000058857"/>
    </source>
</evidence>
<dbReference type="Proteomes" id="UP000058857">
    <property type="component" value="Chromosome 1"/>
</dbReference>
<dbReference type="EMBL" id="CP012029">
    <property type="protein sequence ID" value="ALO26175.1"/>
    <property type="molecule type" value="Genomic_DNA"/>
</dbReference>